<proteinExistence type="inferred from homology"/>
<evidence type="ECO:0000256" key="4">
    <source>
        <dbReference type="ARBA" id="ARBA00022825"/>
    </source>
</evidence>
<dbReference type="CDD" id="cd04847">
    <property type="entry name" value="Peptidases_S8_Subtilisin_like_2"/>
    <property type="match status" value="1"/>
</dbReference>
<dbReference type="PANTHER" id="PTHR43806:SF11">
    <property type="entry name" value="CEREVISIN-RELATED"/>
    <property type="match status" value="1"/>
</dbReference>
<name>A0A644YST9_9ZZZZ</name>
<dbReference type="GO" id="GO:0006508">
    <property type="term" value="P:proteolysis"/>
    <property type="evidence" value="ECO:0007669"/>
    <property type="project" value="UniProtKB-KW"/>
</dbReference>
<dbReference type="InterPro" id="IPR050131">
    <property type="entry name" value="Peptidase_S8_subtilisin-like"/>
</dbReference>
<keyword evidence="3" id="KW-0378">Hydrolase</keyword>
<dbReference type="PRINTS" id="PR00723">
    <property type="entry name" value="SUBTILISIN"/>
</dbReference>
<comment type="caution">
    <text evidence="6">The sequence shown here is derived from an EMBL/GenBank/DDBJ whole genome shotgun (WGS) entry which is preliminary data.</text>
</comment>
<dbReference type="InterPro" id="IPR000209">
    <property type="entry name" value="Peptidase_S8/S53_dom"/>
</dbReference>
<dbReference type="InterPro" id="IPR015500">
    <property type="entry name" value="Peptidase_S8_subtilisin-rel"/>
</dbReference>
<dbReference type="Gene3D" id="3.40.50.200">
    <property type="entry name" value="Peptidase S8/S53 domain"/>
    <property type="match status" value="1"/>
</dbReference>
<dbReference type="InterPro" id="IPR036852">
    <property type="entry name" value="Peptidase_S8/S53_dom_sf"/>
</dbReference>
<organism evidence="6">
    <name type="scientific">bioreactor metagenome</name>
    <dbReference type="NCBI Taxonomy" id="1076179"/>
    <lineage>
        <taxon>unclassified sequences</taxon>
        <taxon>metagenomes</taxon>
        <taxon>ecological metagenomes</taxon>
    </lineage>
</organism>
<gene>
    <name evidence="6" type="ORF">SDC9_77932</name>
</gene>
<evidence type="ECO:0000256" key="2">
    <source>
        <dbReference type="ARBA" id="ARBA00022670"/>
    </source>
</evidence>
<evidence type="ECO:0000313" key="6">
    <source>
        <dbReference type="EMBL" id="MPM31377.1"/>
    </source>
</evidence>
<accession>A0A644YST9</accession>
<keyword evidence="4" id="KW-0720">Serine protease</keyword>
<sequence length="785" mass="89804">MVEIFDHLDLQRIPDEFLRRKREVKFGYSRGGRNKEDFSRTILQSFEDLQQVHENDKNRYQGFIDPKLIFKLNVNQRVLEESFNSDLRRSGIEVISPSPDNMGYWIVFANDEIRESFEDRLRKYVQEDKYKFFDAIDALELIPPEEKIGESLKKKPFSEDELSYLDVEIWRMEDSELTTFLLQLTKMINSKYGSVEDKLTTTSFCLLRVFTNYNLYLDILNLREVSHVDRPPKFKLEVSLTPDIEDLVVDDEPPENACGILVIDSGIRSNHPLLRNAIGHAIAIPRISNPGISDDDPSDEVGHGTEVAGIAAYGDLQECLENKTFKPETWVFSAKVMFRDEDGYAIYDEKELLAHQLEKAVREIVNNHQNCKVINLSIGDPSKRMTEGKRQFNLASLIDSLAKELSLIFVVSAGNIGDIPIDAEIPESYPDYLMDETTDYFKITDPASSALAISVGAVSKCRISARQDVYDDYPSYETRVGMGYKGMIKPEFVENGGGGFGEESNVITTNWNWISEGRLFTLVSGTSYSTPKVSNQLARLINKYPHKSANFIKALLLSSSYIPENRPDPLSEINFKSSESKFRELLKIYGYGKPNLEKALYSESNRVLLINEGKIKLNHFHVYQIFIPEDFLEKGDKTLSVTLVFDPPTNKNRIEYFGVNFETHLFKNFAVQEIIDSYSAVDIGTEVEDIVPKKLRGKDIKLKPGTSVRRKGVHQKGIVKYPGKPDFDTDKPLVLVVICQGKWVKNPDYLQDYVVIVSVEHTSRIDLYNQIRLRNRERLSITLKK</sequence>
<dbReference type="InterPro" id="IPR034074">
    <property type="entry name" value="Y4bN_pept_dom"/>
</dbReference>
<evidence type="ECO:0000259" key="5">
    <source>
        <dbReference type="Pfam" id="PF00082"/>
    </source>
</evidence>
<dbReference type="SUPFAM" id="SSF52743">
    <property type="entry name" value="Subtilisin-like"/>
    <property type="match status" value="1"/>
</dbReference>
<dbReference type="AlphaFoldDB" id="A0A644YST9"/>
<dbReference type="Pfam" id="PF00082">
    <property type="entry name" value="Peptidase_S8"/>
    <property type="match status" value="1"/>
</dbReference>
<dbReference type="GO" id="GO:0004252">
    <property type="term" value="F:serine-type endopeptidase activity"/>
    <property type="evidence" value="ECO:0007669"/>
    <property type="project" value="InterPro"/>
</dbReference>
<comment type="similarity">
    <text evidence="1">Belongs to the peptidase S8 family.</text>
</comment>
<keyword evidence="2" id="KW-0645">Protease</keyword>
<reference evidence="6" key="1">
    <citation type="submission" date="2019-08" db="EMBL/GenBank/DDBJ databases">
        <authorList>
            <person name="Kucharzyk K."/>
            <person name="Murdoch R.W."/>
            <person name="Higgins S."/>
            <person name="Loffler F."/>
        </authorList>
    </citation>
    <scope>NUCLEOTIDE SEQUENCE</scope>
</reference>
<dbReference type="EMBL" id="VSSQ01006055">
    <property type="protein sequence ID" value="MPM31377.1"/>
    <property type="molecule type" value="Genomic_DNA"/>
</dbReference>
<dbReference type="PANTHER" id="PTHR43806">
    <property type="entry name" value="PEPTIDASE S8"/>
    <property type="match status" value="1"/>
</dbReference>
<evidence type="ECO:0000256" key="3">
    <source>
        <dbReference type="ARBA" id="ARBA00022801"/>
    </source>
</evidence>
<dbReference type="PROSITE" id="PS51892">
    <property type="entry name" value="SUBTILASE"/>
    <property type="match status" value="1"/>
</dbReference>
<feature type="domain" description="Peptidase S8/S53" evidence="5">
    <location>
        <begin position="261"/>
        <end position="592"/>
    </location>
</feature>
<protein>
    <recommendedName>
        <fullName evidence="5">Peptidase S8/S53 domain-containing protein</fullName>
    </recommendedName>
</protein>
<evidence type="ECO:0000256" key="1">
    <source>
        <dbReference type="ARBA" id="ARBA00011073"/>
    </source>
</evidence>